<dbReference type="InterPro" id="IPR036388">
    <property type="entry name" value="WH-like_DNA-bd_sf"/>
</dbReference>
<comment type="caution">
    <text evidence="1">The sequence shown here is derived from an EMBL/GenBank/DDBJ whole genome shotgun (WGS) entry which is preliminary data.</text>
</comment>
<dbReference type="PANTHER" id="PTHR34849:SF3">
    <property type="entry name" value="SSR2962 PROTEIN"/>
    <property type="match status" value="1"/>
</dbReference>
<organism evidence="1">
    <name type="scientific">Bellilinea caldifistulae</name>
    <dbReference type="NCBI Taxonomy" id="360411"/>
    <lineage>
        <taxon>Bacteria</taxon>
        <taxon>Bacillati</taxon>
        <taxon>Chloroflexota</taxon>
        <taxon>Anaerolineae</taxon>
        <taxon>Anaerolineales</taxon>
        <taxon>Anaerolineaceae</taxon>
        <taxon>Bellilinea</taxon>
    </lineage>
</organism>
<dbReference type="EMBL" id="DSXR01000044">
    <property type="protein sequence ID" value="HGS86700.1"/>
    <property type="molecule type" value="Genomic_DNA"/>
</dbReference>
<protein>
    <submittedName>
        <fullName evidence="1">DUF433 domain-containing protein</fullName>
    </submittedName>
</protein>
<accession>A0A7C4KYY4</accession>
<dbReference type="Pfam" id="PF04255">
    <property type="entry name" value="DUF433"/>
    <property type="match status" value="1"/>
</dbReference>
<dbReference type="Gene3D" id="1.10.10.10">
    <property type="entry name" value="Winged helix-like DNA-binding domain superfamily/Winged helix DNA-binding domain"/>
    <property type="match status" value="1"/>
</dbReference>
<evidence type="ECO:0000313" key="1">
    <source>
        <dbReference type="EMBL" id="HGS86700.1"/>
    </source>
</evidence>
<proteinExistence type="predicted"/>
<dbReference type="PANTHER" id="PTHR34849">
    <property type="entry name" value="SSL5025 PROTEIN"/>
    <property type="match status" value="1"/>
</dbReference>
<reference evidence="1" key="1">
    <citation type="journal article" date="2020" name="mSystems">
        <title>Genome- and Community-Level Interaction Insights into Carbon Utilization and Element Cycling Functions of Hydrothermarchaeota in Hydrothermal Sediment.</title>
        <authorList>
            <person name="Zhou Z."/>
            <person name="Liu Y."/>
            <person name="Xu W."/>
            <person name="Pan J."/>
            <person name="Luo Z.H."/>
            <person name="Li M."/>
        </authorList>
    </citation>
    <scope>NUCLEOTIDE SEQUENCE [LARGE SCALE GENOMIC DNA]</scope>
    <source>
        <strain evidence="1">SpSt-556</strain>
    </source>
</reference>
<dbReference type="AlphaFoldDB" id="A0A7C4KYY4"/>
<name>A0A7C4KYY4_9CHLR</name>
<dbReference type="SUPFAM" id="SSF46689">
    <property type="entry name" value="Homeodomain-like"/>
    <property type="match status" value="1"/>
</dbReference>
<sequence>MNWRDYITSDPQICHGKAIIKGTRIMVSVILDNLAAGLSAEEILRSYPSLKREDISAAIAYAAELASERVISTE</sequence>
<gene>
    <name evidence="1" type="ORF">ENT17_03690</name>
</gene>
<dbReference type="InterPro" id="IPR009057">
    <property type="entry name" value="Homeodomain-like_sf"/>
</dbReference>
<dbReference type="InterPro" id="IPR007367">
    <property type="entry name" value="DUF433"/>
</dbReference>